<accession>A0ABT5DRX9</accession>
<reference evidence="2 3" key="1">
    <citation type="submission" date="2022-11" db="EMBL/GenBank/DDBJ databases">
        <title>Minimal conservation of predation-associated metabolite biosynthetic gene clusters underscores biosynthetic potential of Myxococcota including descriptions for ten novel species: Archangium lansinium sp. nov., Myxococcus landrumus sp. nov., Nannocystis bai.</title>
        <authorList>
            <person name="Ahearne A."/>
            <person name="Stevens C."/>
            <person name="Dowd S."/>
        </authorList>
    </citation>
    <scope>NUCLEOTIDE SEQUENCE [LARGE SCALE GENOMIC DNA]</scope>
    <source>
        <strain evidence="2 3">BB15-2</strain>
    </source>
</reference>
<dbReference type="EMBL" id="JAQNDL010000001">
    <property type="protein sequence ID" value="MDC0716411.1"/>
    <property type="molecule type" value="Genomic_DNA"/>
</dbReference>
<evidence type="ECO:0000256" key="1">
    <source>
        <dbReference type="SAM" id="MobiDB-lite"/>
    </source>
</evidence>
<dbReference type="RefSeq" id="WP_272084862.1">
    <property type="nucleotide sequence ID" value="NZ_JAQNDL010000001.1"/>
</dbReference>
<evidence type="ECO:0000313" key="3">
    <source>
        <dbReference type="Proteomes" id="UP001221686"/>
    </source>
</evidence>
<dbReference type="Proteomes" id="UP001221686">
    <property type="component" value="Unassembled WGS sequence"/>
</dbReference>
<feature type="region of interest" description="Disordered" evidence="1">
    <location>
        <begin position="211"/>
        <end position="232"/>
    </location>
</feature>
<feature type="compositionally biased region" description="Pro residues" evidence="1">
    <location>
        <begin position="91"/>
        <end position="105"/>
    </location>
</feature>
<sequence>MASRGIYLVSAALLGGGGLLLWLVLADRPAPSAASATAPGTAVNVDGRPLGVAGADYDPASPRVEGDPAEPRRADPDGVARERDTVAQRPAAPPAPEQPPGPPVVGSPGLNAASEASEAVRPQVLAAVSAELASRRAALRQACWPPGSDFSATFTVEASYASDGALLTLGVSDVPGMPGVGACLTGQIAQKPPTLAAPPGADVTVAVPVEFAGTEKPPTPAPRGLDDTGPSR</sequence>
<comment type="caution">
    <text evidence="2">The sequence shown here is derived from an EMBL/GenBank/DDBJ whole genome shotgun (WGS) entry which is preliminary data.</text>
</comment>
<keyword evidence="3" id="KW-1185">Reference proteome</keyword>
<organism evidence="2 3">
    <name type="scientific">Nannocystis bainbridge</name>
    <dbReference type="NCBI Taxonomy" id="2995303"/>
    <lineage>
        <taxon>Bacteria</taxon>
        <taxon>Pseudomonadati</taxon>
        <taxon>Myxococcota</taxon>
        <taxon>Polyangia</taxon>
        <taxon>Nannocystales</taxon>
        <taxon>Nannocystaceae</taxon>
        <taxon>Nannocystis</taxon>
    </lineage>
</organism>
<feature type="region of interest" description="Disordered" evidence="1">
    <location>
        <begin position="47"/>
        <end position="116"/>
    </location>
</feature>
<evidence type="ECO:0008006" key="4">
    <source>
        <dbReference type="Google" id="ProtNLM"/>
    </source>
</evidence>
<evidence type="ECO:0000313" key="2">
    <source>
        <dbReference type="EMBL" id="MDC0716411.1"/>
    </source>
</evidence>
<protein>
    <recommendedName>
        <fullName evidence="4">AgmX/PglI C-terminal domain-containing protein</fullName>
    </recommendedName>
</protein>
<name>A0ABT5DRX9_9BACT</name>
<feature type="compositionally biased region" description="Basic and acidic residues" evidence="1">
    <location>
        <begin position="64"/>
        <end position="86"/>
    </location>
</feature>
<proteinExistence type="predicted"/>
<gene>
    <name evidence="2" type="ORF">POL25_05890</name>
</gene>